<dbReference type="SUPFAM" id="SSF51905">
    <property type="entry name" value="FAD/NAD(P)-binding domain"/>
    <property type="match status" value="1"/>
</dbReference>
<evidence type="ECO:0000313" key="5">
    <source>
        <dbReference type="Proteomes" id="UP000316291"/>
    </source>
</evidence>
<dbReference type="Gene3D" id="3.50.50.60">
    <property type="entry name" value="FAD/NAD(P)-binding domain"/>
    <property type="match status" value="2"/>
</dbReference>
<evidence type="ECO:0000259" key="3">
    <source>
        <dbReference type="Pfam" id="PF01266"/>
    </source>
</evidence>
<dbReference type="PANTHER" id="PTHR13847:SF280">
    <property type="entry name" value="D-AMINO ACID DEHYDROGENASE"/>
    <property type="match status" value="1"/>
</dbReference>
<dbReference type="Gene3D" id="3.30.9.10">
    <property type="entry name" value="D-Amino Acid Oxidase, subunit A, domain 2"/>
    <property type="match status" value="2"/>
</dbReference>
<sequence length="470" mass="50335">MGAARYSGPPGWCGNERPSRMVFQALVLKEDNLSSIIPELVITPQELPAKVDVVVIGGGIIGVSTALSLVERGVSVALCEKGLIGAEQSSRNWGWVRQMGRDPAELPLAIESLRLWRGMNARIAGETGFRQTGIAYLCDTDADVAMHEEWLKHAAPLGLDSRLVSGEALKTLIPGATKPFRAALHTPSDGKAEPFIAVPAMARAAAAKGAHILTNCAVRSIERSAGRVSGCVTERGEIRCSSVVLAGGAWSRLFAGNMGIDLPVLKILGSVVRLSSVDGVPDFAVGAGNFAFRRRLDGGFTVAQRNANIAPITPDSFRLFCDYTPTLIKSWNELTLRIGGQFFRELSMARSWRSDEVTPFEQVRILDPDPSWRFVRGGVRHLREAFPTFGDAKITKVWAGLMDVTPDAVPVMAPVGSVPGFYLATGFSGHGFGIGPGAGALMADLVTGSTACVDPAPFRIERFKRLKKVA</sequence>
<name>A0A562RSX0_9BRAD</name>
<gene>
    <name evidence="4" type="ORF">IQ16_02842</name>
</gene>
<feature type="domain" description="FAD dependent oxidoreductase" evidence="3">
    <location>
        <begin position="52"/>
        <end position="445"/>
    </location>
</feature>
<reference evidence="4 5" key="1">
    <citation type="journal article" date="2015" name="Stand. Genomic Sci.">
        <title>Genomic Encyclopedia of Bacterial and Archaeal Type Strains, Phase III: the genomes of soil and plant-associated and newly described type strains.</title>
        <authorList>
            <person name="Whitman W.B."/>
            <person name="Woyke T."/>
            <person name="Klenk H.P."/>
            <person name="Zhou Y."/>
            <person name="Lilburn T.G."/>
            <person name="Beck B.J."/>
            <person name="De Vos P."/>
            <person name="Vandamme P."/>
            <person name="Eisen J.A."/>
            <person name="Garrity G."/>
            <person name="Hugenholtz P."/>
            <person name="Kyrpides N.C."/>
        </authorList>
    </citation>
    <scope>NUCLEOTIDE SEQUENCE [LARGE SCALE GENOMIC DNA]</scope>
    <source>
        <strain evidence="4 5">CGMCC 1.10948</strain>
    </source>
</reference>
<keyword evidence="2" id="KW-0560">Oxidoreductase</keyword>
<protein>
    <submittedName>
        <fullName evidence="4">Glycine/D-amino acid oxidase-like deaminating enzyme</fullName>
    </submittedName>
</protein>
<dbReference type="GO" id="GO:0008718">
    <property type="term" value="F:D-amino-acid dehydrogenase activity"/>
    <property type="evidence" value="ECO:0007669"/>
    <property type="project" value="TreeGrafter"/>
</dbReference>
<dbReference type="AlphaFoldDB" id="A0A562RSX0"/>
<dbReference type="GO" id="GO:0005886">
    <property type="term" value="C:plasma membrane"/>
    <property type="evidence" value="ECO:0007669"/>
    <property type="project" value="TreeGrafter"/>
</dbReference>
<evidence type="ECO:0000313" key="4">
    <source>
        <dbReference type="EMBL" id="TWI72167.1"/>
    </source>
</evidence>
<dbReference type="GO" id="GO:0005737">
    <property type="term" value="C:cytoplasm"/>
    <property type="evidence" value="ECO:0007669"/>
    <property type="project" value="TreeGrafter"/>
</dbReference>
<dbReference type="Pfam" id="PF01266">
    <property type="entry name" value="DAO"/>
    <property type="match status" value="1"/>
</dbReference>
<proteinExistence type="inferred from homology"/>
<dbReference type="InterPro" id="IPR006076">
    <property type="entry name" value="FAD-dep_OxRdtase"/>
</dbReference>
<accession>A0A562RSX0</accession>
<evidence type="ECO:0000256" key="2">
    <source>
        <dbReference type="ARBA" id="ARBA00023002"/>
    </source>
</evidence>
<evidence type="ECO:0000256" key="1">
    <source>
        <dbReference type="ARBA" id="ARBA00009410"/>
    </source>
</evidence>
<comment type="similarity">
    <text evidence="1">Belongs to the DadA oxidoreductase family.</text>
</comment>
<dbReference type="InterPro" id="IPR036188">
    <property type="entry name" value="FAD/NAD-bd_sf"/>
</dbReference>
<comment type="caution">
    <text evidence="4">The sequence shown here is derived from an EMBL/GenBank/DDBJ whole genome shotgun (WGS) entry which is preliminary data.</text>
</comment>
<dbReference type="EMBL" id="VLLA01000005">
    <property type="protein sequence ID" value="TWI72167.1"/>
    <property type="molecule type" value="Genomic_DNA"/>
</dbReference>
<dbReference type="PANTHER" id="PTHR13847">
    <property type="entry name" value="SARCOSINE DEHYDROGENASE-RELATED"/>
    <property type="match status" value="1"/>
</dbReference>
<organism evidence="4 5">
    <name type="scientific">Bradyrhizobium huanghuaihaiense</name>
    <dbReference type="NCBI Taxonomy" id="990078"/>
    <lineage>
        <taxon>Bacteria</taxon>
        <taxon>Pseudomonadati</taxon>
        <taxon>Pseudomonadota</taxon>
        <taxon>Alphaproteobacteria</taxon>
        <taxon>Hyphomicrobiales</taxon>
        <taxon>Nitrobacteraceae</taxon>
        <taxon>Bradyrhizobium</taxon>
    </lineage>
</organism>
<dbReference type="GO" id="GO:0055130">
    <property type="term" value="P:D-alanine catabolic process"/>
    <property type="evidence" value="ECO:0007669"/>
    <property type="project" value="TreeGrafter"/>
</dbReference>
<dbReference type="Proteomes" id="UP000316291">
    <property type="component" value="Unassembled WGS sequence"/>
</dbReference>
<keyword evidence="5" id="KW-1185">Reference proteome</keyword>